<dbReference type="OrthoDB" id="3253976at2759"/>
<reference evidence="2" key="2">
    <citation type="submission" date="2015-01" db="EMBL/GenBank/DDBJ databases">
        <title>Evolutionary Origins and Diversification of the Mycorrhizal Mutualists.</title>
        <authorList>
            <consortium name="DOE Joint Genome Institute"/>
            <consortium name="Mycorrhizal Genomics Consortium"/>
            <person name="Kohler A."/>
            <person name="Kuo A."/>
            <person name="Nagy L.G."/>
            <person name="Floudas D."/>
            <person name="Copeland A."/>
            <person name="Barry K.W."/>
            <person name="Cichocki N."/>
            <person name="Veneault-Fourrey C."/>
            <person name="LaButti K."/>
            <person name="Lindquist E.A."/>
            <person name="Lipzen A."/>
            <person name="Lundell T."/>
            <person name="Morin E."/>
            <person name="Murat C."/>
            <person name="Riley R."/>
            <person name="Ohm R."/>
            <person name="Sun H."/>
            <person name="Tunlid A."/>
            <person name="Henrissat B."/>
            <person name="Grigoriev I.V."/>
            <person name="Hibbett D.S."/>
            <person name="Martin F."/>
        </authorList>
    </citation>
    <scope>NUCLEOTIDE SEQUENCE [LARGE SCALE GENOMIC DNA]</scope>
    <source>
        <strain evidence="2">Marx 270</strain>
    </source>
</reference>
<evidence type="ECO:0000313" key="2">
    <source>
        <dbReference type="Proteomes" id="UP000054217"/>
    </source>
</evidence>
<keyword evidence="2" id="KW-1185">Reference proteome</keyword>
<dbReference type="InParanoid" id="A0A0C3NM54"/>
<gene>
    <name evidence="1" type="ORF">M404DRAFT_720815</name>
</gene>
<organism evidence="1 2">
    <name type="scientific">Pisolithus tinctorius Marx 270</name>
    <dbReference type="NCBI Taxonomy" id="870435"/>
    <lineage>
        <taxon>Eukaryota</taxon>
        <taxon>Fungi</taxon>
        <taxon>Dikarya</taxon>
        <taxon>Basidiomycota</taxon>
        <taxon>Agaricomycotina</taxon>
        <taxon>Agaricomycetes</taxon>
        <taxon>Agaricomycetidae</taxon>
        <taxon>Boletales</taxon>
        <taxon>Sclerodermatineae</taxon>
        <taxon>Pisolithaceae</taxon>
        <taxon>Pisolithus</taxon>
    </lineage>
</organism>
<reference evidence="1 2" key="1">
    <citation type="submission" date="2014-04" db="EMBL/GenBank/DDBJ databases">
        <authorList>
            <consortium name="DOE Joint Genome Institute"/>
            <person name="Kuo A."/>
            <person name="Kohler A."/>
            <person name="Costa M.D."/>
            <person name="Nagy L.G."/>
            <person name="Floudas D."/>
            <person name="Copeland A."/>
            <person name="Barry K.W."/>
            <person name="Cichocki N."/>
            <person name="Veneault-Fourrey C."/>
            <person name="LaButti K."/>
            <person name="Lindquist E.A."/>
            <person name="Lipzen A."/>
            <person name="Lundell T."/>
            <person name="Morin E."/>
            <person name="Murat C."/>
            <person name="Sun H."/>
            <person name="Tunlid A."/>
            <person name="Henrissat B."/>
            <person name="Grigoriev I.V."/>
            <person name="Hibbett D.S."/>
            <person name="Martin F."/>
            <person name="Nordberg H.P."/>
            <person name="Cantor M.N."/>
            <person name="Hua S.X."/>
        </authorList>
    </citation>
    <scope>NUCLEOTIDE SEQUENCE [LARGE SCALE GENOMIC DNA]</scope>
    <source>
        <strain evidence="1 2">Marx 270</strain>
    </source>
</reference>
<dbReference type="EMBL" id="KN831984">
    <property type="protein sequence ID" value="KIO02000.1"/>
    <property type="molecule type" value="Genomic_DNA"/>
</dbReference>
<protein>
    <submittedName>
        <fullName evidence="1">Uncharacterized protein</fullName>
    </submittedName>
</protein>
<evidence type="ECO:0000313" key="1">
    <source>
        <dbReference type="EMBL" id="KIO02000.1"/>
    </source>
</evidence>
<proteinExistence type="predicted"/>
<dbReference type="Proteomes" id="UP000054217">
    <property type="component" value="Unassembled WGS sequence"/>
</dbReference>
<sequence>MANLIRSPKSGSDWTTYELMAYNITIKTQSFGEFFRRNSELPLTNLDPSLVNSTIGEESNLPDHTVRYLSRLDWATYGGQESFMDDFYYETLRLLGFEERNSIVSGRNIIPLTICGDDRQTAQMDVCIVNRQSMVLLVLQGDKTMFGSTHPEPQVIAKAIAVYQYNNEERQTRGLVPLDAMTIPCITMVGTRPTFYLVPVTKMLSNAVVTGQYPEAPTEVVKCITPLGYNHQTDGGMETPAYRQLAFQRFLAFKDLAKVYSQTYLH</sequence>
<dbReference type="HOGENOM" id="CLU_078038_0_0_1"/>
<name>A0A0C3NM54_PISTI</name>
<dbReference type="AlphaFoldDB" id="A0A0C3NM54"/>
<accession>A0A0C3NM54</accession>